<feature type="compositionally biased region" description="Basic and acidic residues" evidence="1">
    <location>
        <begin position="631"/>
        <end position="640"/>
    </location>
</feature>
<dbReference type="EMBL" id="BQXS01010847">
    <property type="protein sequence ID" value="GKT34663.1"/>
    <property type="molecule type" value="Genomic_DNA"/>
</dbReference>
<feature type="non-terminal residue" evidence="2">
    <location>
        <position position="1701"/>
    </location>
</feature>
<sequence length="1701" mass="190655">MREHIGLFKSVLISFGKRQKKDQFLELRSQESDEYSDMISQYSTSELRILYTNTSRLFIEKCAKNPKESFPLIQELMADIFQKPDYSILPHSAGTYDMFGEVTSDLPEFFLLRSVRMILEEIEKKGKMQLLAECTTFNLKSFIEIIFSRLQHDRDDSVKYEARETIGVLSRHDGIRPLIVDLLLQKFKEVKGEKKEREVVMYVRIIPRLYFSFRTIEEGGVSMRFLNGLKVLMQKTNRGVLKQEICTIISALFSRFLSTTAVMADPTTRQQLLSLDESKSKDFWEFYLEIYSIIEKWSTNKKHTVFCYSTMELMCRLGNRTFINQKAKGGIVIPTYFVMNLATLITKKSGKQDQDKRNREELFNILSRYFIEYPEEQQTTQVAFSSQIETVVKTIIMRRNDFSPPIAETEHQMMRRLLVSAASKNFQSTIGEMRTVVNAPPKEVHPRLRCIVLAALSALASCSQKKPNGEPIDKTKELQEHVSTLYKPLFQYLSLGQAAEHQPPGPAKEISLMLCKNTISCFPTLGTSNQLERKKLLLVIGNLSKSDDREIANSAAKSLVEFLRQFPEINFTPVLVVIYHLLLRELRDLREGSTSLNRVFNNFTIVLDTYRRAVAATDDSSSIDDSDTDEEKVTRDRDLPKSASSSSLRKGKHAHPSSSAIDDGSSTIINRSAVNVPEVAFRNIRMRLEAILCIYLCHADPHVRTSAARLLRQLCCREIKAIEAKTDKTGRVVSPPFLFDFCIPAHIYRLIRKCGLDELFEDIKEPFKILIDSLRDESDSIEEMVKRGVPGWGGKLPASGEWKIDLSPNEESILIEGSFAPFLSCCLYCVGKLGVLLMKLIHSFDPDRRDPLNAKFNRFSNIIETCLYPQLSLVYKILSPRVVGLVHALQVQDPGQYTSCSEILTHPNPSVLPFTSQREADIFFRITKLCSRCCFIDGDITHGKDLVKDLVCGFEGKKSVSIKSIRGKRHIITPPKDHSSKTPKSPLTIEHPVIHESTSDDATRDISSARASGRDIIPKEVEGSRDDEHEALSGGDEDLPKDSDEDKVIVSPVKKPDDVIIEEGDDEKEEKEEEKKGDEEKGDEEEEEEEEEEEDALAPSPGSSSKSPQNTAMIDFEEEDKPLAPKTDLEVAIPFIKTLISLSYHSHAGVRVIINTCLRSVSPSMLILVIALCVQYAFEREVYGVDTCNNIIIGAFSNATALSRNDQRVMNKVLKQGGFPSVSQQQPIKNAVFTSPFFLEQLVTFGRVDDLLIVIGDVLQRVRVRVLSRWYADTLVSTVTSPFSLSPSSHPSSHIPLLTSLCTLTEHSVMNIDKRRQRKLEEIEIINENRALRRMEKEKEGEGIVGREEEESSDIDEPIFADMGSLGISSSKKPVKDKDVAGEGADDDDSDGELEDIEYDFEFDDVCPSESDVFTQCMLVKPVRVFNMITKLNHTLESILKQSVKQLVSTDNTIHKVPHVSPAQVYSAADFDFASLSCIESLILACPALFDDISIILASIQSPLSRGTYAQPAVTHVLAAWLMSRAKSQRADAVGKLMALSFPAARLLSNANPDEIDFIDKELKLEDEKRRREAEDRVAASERAVGSGKMRHLTTEPSAPLTPTSLGHSPFRFPGNPTFIPLSARLVPLLLSPMRAPPVLMPNETSAFSNPLLSSSLSAMEASSSTPQSMSGKALSLLAPMGEGGIDLGSILGCIGYTEAI</sequence>
<proteinExistence type="predicted"/>
<evidence type="ECO:0000256" key="1">
    <source>
        <dbReference type="SAM" id="MobiDB-lite"/>
    </source>
</evidence>
<feature type="compositionally biased region" description="Basic and acidic residues" evidence="1">
    <location>
        <begin position="1038"/>
        <end position="1058"/>
    </location>
</feature>
<evidence type="ECO:0000313" key="2">
    <source>
        <dbReference type="EMBL" id="GKT34663.1"/>
    </source>
</evidence>
<feature type="compositionally biased region" description="Acidic residues" evidence="1">
    <location>
        <begin position="1384"/>
        <end position="1393"/>
    </location>
</feature>
<accession>A0ABQ5KST6</accession>
<feature type="compositionally biased region" description="Basic and acidic residues" evidence="1">
    <location>
        <begin position="1012"/>
        <end position="1031"/>
    </location>
</feature>
<comment type="caution">
    <text evidence="2">The sequence shown here is derived from an EMBL/GenBank/DDBJ whole genome shotgun (WGS) entry which is preliminary data.</text>
</comment>
<evidence type="ECO:0000313" key="3">
    <source>
        <dbReference type="Proteomes" id="UP001057375"/>
    </source>
</evidence>
<feature type="compositionally biased region" description="Basic and acidic residues" evidence="1">
    <location>
        <begin position="1569"/>
        <end position="1580"/>
    </location>
</feature>
<feature type="compositionally biased region" description="Polar residues" evidence="1">
    <location>
        <begin position="1101"/>
        <end position="1110"/>
    </location>
</feature>
<reference evidence="2" key="1">
    <citation type="submission" date="2022-03" db="EMBL/GenBank/DDBJ databases">
        <title>Draft genome sequence of Aduncisulcus paluster, a free-living microaerophilic Fornicata.</title>
        <authorList>
            <person name="Yuyama I."/>
            <person name="Kume K."/>
            <person name="Tamura T."/>
            <person name="Inagaki Y."/>
            <person name="Hashimoto T."/>
        </authorList>
    </citation>
    <scope>NUCLEOTIDE SEQUENCE</scope>
    <source>
        <strain evidence="2">NY0171</strain>
    </source>
</reference>
<protein>
    <submittedName>
        <fullName evidence="2">Uncharacterized protein</fullName>
    </submittedName>
</protein>
<dbReference type="InterPro" id="IPR016024">
    <property type="entry name" value="ARM-type_fold"/>
</dbReference>
<organism evidence="2 3">
    <name type="scientific">Aduncisulcus paluster</name>
    <dbReference type="NCBI Taxonomy" id="2918883"/>
    <lineage>
        <taxon>Eukaryota</taxon>
        <taxon>Metamonada</taxon>
        <taxon>Carpediemonas-like organisms</taxon>
        <taxon>Aduncisulcus</taxon>
    </lineage>
</organism>
<dbReference type="Proteomes" id="UP001057375">
    <property type="component" value="Unassembled WGS sequence"/>
</dbReference>
<feature type="region of interest" description="Disordered" evidence="1">
    <location>
        <begin position="618"/>
        <end position="663"/>
    </location>
</feature>
<feature type="region of interest" description="Disordered" evidence="1">
    <location>
        <begin position="967"/>
        <end position="1110"/>
    </location>
</feature>
<feature type="compositionally biased region" description="Basic and acidic residues" evidence="1">
    <location>
        <begin position="992"/>
        <end position="1004"/>
    </location>
</feature>
<feature type="compositionally biased region" description="Acidic residues" evidence="1">
    <location>
        <begin position="1080"/>
        <end position="1096"/>
    </location>
</feature>
<name>A0ABQ5KST6_9EUKA</name>
<feature type="compositionally biased region" description="Acidic residues" evidence="1">
    <location>
        <begin position="1059"/>
        <end position="1072"/>
    </location>
</feature>
<feature type="compositionally biased region" description="Acidic residues" evidence="1">
    <location>
        <begin position="621"/>
        <end position="630"/>
    </location>
</feature>
<gene>
    <name evidence="2" type="ORF">ADUPG1_007975</name>
</gene>
<feature type="compositionally biased region" description="Polar residues" evidence="1">
    <location>
        <begin position="1595"/>
        <end position="1604"/>
    </location>
</feature>
<feature type="region of interest" description="Disordered" evidence="1">
    <location>
        <begin position="1569"/>
        <end position="1604"/>
    </location>
</feature>
<keyword evidence="3" id="KW-1185">Reference proteome</keyword>
<feature type="region of interest" description="Disordered" evidence="1">
    <location>
        <begin position="1365"/>
        <end position="1393"/>
    </location>
</feature>
<dbReference type="SUPFAM" id="SSF48371">
    <property type="entry name" value="ARM repeat"/>
    <property type="match status" value="1"/>
</dbReference>